<evidence type="ECO:0000313" key="2">
    <source>
        <dbReference type="EMBL" id="KNE99054.1"/>
    </source>
</evidence>
<protein>
    <submittedName>
        <fullName evidence="2">Uncharacterized protein</fullName>
    </submittedName>
</protein>
<organism evidence="2 3">
    <name type="scientific">Puccinia striiformis f. sp. tritici PST-78</name>
    <dbReference type="NCBI Taxonomy" id="1165861"/>
    <lineage>
        <taxon>Eukaryota</taxon>
        <taxon>Fungi</taxon>
        <taxon>Dikarya</taxon>
        <taxon>Basidiomycota</taxon>
        <taxon>Pucciniomycotina</taxon>
        <taxon>Pucciniomycetes</taxon>
        <taxon>Pucciniales</taxon>
        <taxon>Pucciniaceae</taxon>
        <taxon>Puccinia</taxon>
    </lineage>
</organism>
<reference evidence="2" key="1">
    <citation type="submission" date="2014-03" db="EMBL/GenBank/DDBJ databases">
        <title>Cloning and expression analysis of gamma-glutamylcysteines synthetase in perennial ryegrass.</title>
        <authorList>
            <person name="Wei S."/>
            <person name="Sun Z."/>
        </authorList>
    </citation>
    <scope>NUCLEOTIDE SEQUENCE</scope>
    <source>
        <strain evidence="2">Race PST-78</strain>
    </source>
</reference>
<proteinExistence type="predicted"/>
<name>A0A0L0VJA0_9BASI</name>
<dbReference type="AlphaFoldDB" id="A0A0L0VJA0"/>
<dbReference type="Proteomes" id="UP000054564">
    <property type="component" value="Unassembled WGS sequence"/>
</dbReference>
<gene>
    <name evidence="2" type="ORF">PSTG_07705</name>
</gene>
<feature type="transmembrane region" description="Helical" evidence="1">
    <location>
        <begin position="12"/>
        <end position="30"/>
    </location>
</feature>
<dbReference type="EMBL" id="AJIL01000050">
    <property type="protein sequence ID" value="KNE99053.1"/>
    <property type="molecule type" value="Genomic_DNA"/>
</dbReference>
<accession>A0A0L0VJA0</accession>
<comment type="caution">
    <text evidence="2">The sequence shown here is derived from an EMBL/GenBank/DDBJ whole genome shotgun (WGS) entry which is preliminary data.</text>
</comment>
<evidence type="ECO:0000256" key="1">
    <source>
        <dbReference type="SAM" id="Phobius"/>
    </source>
</evidence>
<dbReference type="EMBL" id="AJIL01000050">
    <property type="protein sequence ID" value="KNE99054.1"/>
    <property type="molecule type" value="Genomic_DNA"/>
</dbReference>
<evidence type="ECO:0000313" key="3">
    <source>
        <dbReference type="Proteomes" id="UP000054564"/>
    </source>
</evidence>
<keyword evidence="1" id="KW-1133">Transmembrane helix</keyword>
<keyword evidence="1" id="KW-0812">Transmembrane</keyword>
<keyword evidence="1" id="KW-0472">Membrane</keyword>
<keyword evidence="3" id="KW-1185">Reference proteome</keyword>
<reference evidence="3" key="2">
    <citation type="submission" date="2014-03" db="EMBL/GenBank/DDBJ databases">
        <title>The Genome Sequence of Puccinia striiformis f. sp. tritici PST-78.</title>
        <authorList>
            <consortium name="The Broad Institute Genome Sequencing Platform"/>
            <person name="Cuomo C."/>
            <person name="Hulbert S."/>
            <person name="Chen X."/>
            <person name="Walker B."/>
            <person name="Young S.K."/>
            <person name="Zeng Q."/>
            <person name="Gargeya S."/>
            <person name="Fitzgerald M."/>
            <person name="Haas B."/>
            <person name="Abouelleil A."/>
            <person name="Alvarado L."/>
            <person name="Arachchi H.M."/>
            <person name="Berlin A.M."/>
            <person name="Chapman S.B."/>
            <person name="Goldberg J."/>
            <person name="Griggs A."/>
            <person name="Gujja S."/>
            <person name="Hansen M."/>
            <person name="Howarth C."/>
            <person name="Imamovic A."/>
            <person name="Larimer J."/>
            <person name="McCowan C."/>
            <person name="Montmayeur A."/>
            <person name="Murphy C."/>
            <person name="Neiman D."/>
            <person name="Pearson M."/>
            <person name="Priest M."/>
            <person name="Roberts A."/>
            <person name="Saif S."/>
            <person name="Shea T."/>
            <person name="Sisk P."/>
            <person name="Sykes S."/>
            <person name="Wortman J."/>
            <person name="Nusbaum C."/>
            <person name="Birren B."/>
        </authorList>
    </citation>
    <scope>NUCLEOTIDE SEQUENCE [LARGE SCALE GENOMIC DNA]</scope>
    <source>
        <strain evidence="3">race PST-78</strain>
    </source>
</reference>
<sequence>MKLHLDANIMKLHLVGLILFIRTILTYQVIAHPIFGNALSVSDLLGLRTHQCPRTFPPKSRIAEEIPPKCGHRVIVSTEPSPIDGGDPPFMKKTYDPILLTGLEDVPFEAPACPDKNRLLVEFDEIAKARLARLELIPRGGPKLNRLRNIRRYDPRDFLSPTILISDLHDLPHPGPQRAKLAANMEAHPKIAGINQDLSGVPVQLASHHK</sequence>